<dbReference type="EMBL" id="JALDAW010000013">
    <property type="protein sequence ID" value="MDY5168109.1"/>
    <property type="molecule type" value="Genomic_DNA"/>
</dbReference>
<dbReference type="InterPro" id="IPR004796">
    <property type="entry name" value="PTS_IIC_cello"/>
</dbReference>
<feature type="transmembrane region" description="Helical" evidence="9">
    <location>
        <begin position="226"/>
        <end position="249"/>
    </location>
</feature>
<evidence type="ECO:0000313" key="12">
    <source>
        <dbReference type="EMBL" id="PXX74144.1"/>
    </source>
</evidence>
<evidence type="ECO:0000313" key="11">
    <source>
        <dbReference type="EMBL" id="MDY5168109.1"/>
    </source>
</evidence>
<dbReference type="PANTHER" id="PTHR33989:SF4">
    <property type="entry name" value="PTS SYSTEM N,N'-DIACETYLCHITOBIOSE-SPECIFIC EIIC COMPONENT"/>
    <property type="match status" value="1"/>
</dbReference>
<dbReference type="GO" id="GO:1901264">
    <property type="term" value="P:carbohydrate derivative transport"/>
    <property type="evidence" value="ECO:0007669"/>
    <property type="project" value="TreeGrafter"/>
</dbReference>
<evidence type="ECO:0000256" key="6">
    <source>
        <dbReference type="ARBA" id="ARBA00022989"/>
    </source>
</evidence>
<protein>
    <recommendedName>
        <fullName evidence="8">Permease IIC component</fullName>
    </recommendedName>
</protein>
<keyword evidence="3 8" id="KW-1003">Cell membrane</keyword>
<keyword evidence="6 9" id="KW-1133">Transmembrane helix</keyword>
<feature type="transmembrane region" description="Helical" evidence="9">
    <location>
        <begin position="141"/>
        <end position="165"/>
    </location>
</feature>
<feature type="transmembrane region" description="Helical" evidence="9">
    <location>
        <begin position="68"/>
        <end position="89"/>
    </location>
</feature>
<evidence type="ECO:0000256" key="4">
    <source>
        <dbReference type="ARBA" id="ARBA00022597"/>
    </source>
</evidence>
<evidence type="ECO:0000256" key="3">
    <source>
        <dbReference type="ARBA" id="ARBA00022475"/>
    </source>
</evidence>
<dbReference type="PROSITE" id="PS51105">
    <property type="entry name" value="PTS_EIIC_TYPE_3"/>
    <property type="match status" value="1"/>
</dbReference>
<accession>A0A318KC49</accession>
<feature type="transmembrane region" description="Helical" evidence="9">
    <location>
        <begin position="186"/>
        <end position="206"/>
    </location>
</feature>
<dbReference type="OrthoDB" id="1550290at2"/>
<feature type="transmembrane region" description="Helical" evidence="9">
    <location>
        <begin position="101"/>
        <end position="121"/>
    </location>
</feature>
<evidence type="ECO:0000256" key="9">
    <source>
        <dbReference type="SAM" id="Phobius"/>
    </source>
</evidence>
<comment type="caution">
    <text evidence="12">The sequence shown here is derived from an EMBL/GenBank/DDBJ whole genome shotgun (WGS) entry which is preliminary data.</text>
</comment>
<gene>
    <name evidence="12" type="ORF">DES51_12518</name>
    <name evidence="11" type="ORF">MQE39_08260</name>
</gene>
<reference evidence="12 13" key="1">
    <citation type="submission" date="2018-05" db="EMBL/GenBank/DDBJ databases">
        <title>Genomic Encyclopedia of Type Strains, Phase IV (KMG-IV): sequencing the most valuable type-strain genomes for metagenomic binning, comparative biology and taxonomic classification.</title>
        <authorList>
            <person name="Goeker M."/>
        </authorList>
    </citation>
    <scope>NUCLEOTIDE SEQUENCE [LARGE SCALE GENOMIC DNA]</scope>
    <source>
        <strain evidence="12 13">JC118</strain>
    </source>
</reference>
<feature type="transmembrane region" description="Helical" evidence="9">
    <location>
        <begin position="24"/>
        <end position="48"/>
    </location>
</feature>
<dbReference type="STRING" id="1034346.GCA_000313565_02260"/>
<dbReference type="Pfam" id="PF02378">
    <property type="entry name" value="PTS_EIIC"/>
    <property type="match status" value="1"/>
</dbReference>
<keyword evidence="5 9" id="KW-0812">Transmembrane</keyword>
<feature type="transmembrane region" description="Helical" evidence="9">
    <location>
        <begin position="256"/>
        <end position="273"/>
    </location>
</feature>
<dbReference type="InterPro" id="IPR051088">
    <property type="entry name" value="PTS_Sugar-EIIC/EIIB"/>
</dbReference>
<keyword evidence="2 8" id="KW-0813">Transport</keyword>
<feature type="domain" description="PTS EIIC type-3" evidence="10">
    <location>
        <begin position="8"/>
        <end position="418"/>
    </location>
</feature>
<dbReference type="GO" id="GO:0009401">
    <property type="term" value="P:phosphoenolpyruvate-dependent sugar phosphotransferase system"/>
    <property type="evidence" value="ECO:0007669"/>
    <property type="project" value="InterPro"/>
</dbReference>
<dbReference type="GO" id="GO:0008982">
    <property type="term" value="F:protein-N(PI)-phosphohistidine-sugar phosphotransferase activity"/>
    <property type="evidence" value="ECO:0007669"/>
    <property type="project" value="UniProtKB-UniRule"/>
</dbReference>
<keyword evidence="4 8" id="KW-0762">Sugar transport</keyword>
<dbReference type="InterPro" id="IPR003352">
    <property type="entry name" value="PTS_EIIC"/>
</dbReference>
<evidence type="ECO:0000256" key="5">
    <source>
        <dbReference type="ARBA" id="ARBA00022692"/>
    </source>
</evidence>
<proteinExistence type="predicted"/>
<evidence type="ECO:0000256" key="8">
    <source>
        <dbReference type="PIRNR" id="PIRNR006351"/>
    </source>
</evidence>
<dbReference type="Proteomes" id="UP000247612">
    <property type="component" value="Unassembled WGS sequence"/>
</dbReference>
<dbReference type="GO" id="GO:0005886">
    <property type="term" value="C:plasma membrane"/>
    <property type="evidence" value="ECO:0007669"/>
    <property type="project" value="UniProtKB-SubCell"/>
</dbReference>
<evidence type="ECO:0000259" key="10">
    <source>
        <dbReference type="PROSITE" id="PS51105"/>
    </source>
</evidence>
<dbReference type="PIRSF" id="PIRSF006351">
    <property type="entry name" value="PTS_EIIC-Cellobiose"/>
    <property type="match status" value="1"/>
</dbReference>
<evidence type="ECO:0000256" key="1">
    <source>
        <dbReference type="ARBA" id="ARBA00004651"/>
    </source>
</evidence>
<dbReference type="Proteomes" id="UP001276902">
    <property type="component" value="Unassembled WGS sequence"/>
</dbReference>
<keyword evidence="13" id="KW-1185">Reference proteome</keyword>
<dbReference type="GeneID" id="94441900"/>
<dbReference type="PANTHER" id="PTHR33989">
    <property type="match status" value="1"/>
</dbReference>
<name>A0A318KC49_9FIRM</name>
<dbReference type="NCBIfam" id="TIGR00410">
    <property type="entry name" value="lacE"/>
    <property type="match status" value="1"/>
</dbReference>
<dbReference type="RefSeq" id="WP_022938563.1">
    <property type="nucleotide sequence ID" value="NZ_BAABZA010000005.1"/>
</dbReference>
<keyword evidence="7 8" id="KW-0472">Membrane</keyword>
<organism evidence="12 13">
    <name type="scientific">Dielma fastidiosa</name>
    <dbReference type="NCBI Taxonomy" id="1034346"/>
    <lineage>
        <taxon>Bacteria</taxon>
        <taxon>Bacillati</taxon>
        <taxon>Bacillota</taxon>
        <taxon>Erysipelotrichia</taxon>
        <taxon>Erysipelotrichales</taxon>
        <taxon>Erysipelotrichaceae</taxon>
        <taxon>Dielma</taxon>
    </lineage>
</organism>
<feature type="transmembrane region" description="Helical" evidence="9">
    <location>
        <begin position="293"/>
        <end position="314"/>
    </location>
</feature>
<comment type="subcellular location">
    <subcellularLocation>
        <location evidence="1">Cell membrane</location>
        <topology evidence="1">Multi-pass membrane protein</topology>
    </subcellularLocation>
</comment>
<feature type="transmembrane region" description="Helical" evidence="9">
    <location>
        <begin position="388"/>
        <end position="416"/>
    </location>
</feature>
<evidence type="ECO:0000313" key="13">
    <source>
        <dbReference type="Proteomes" id="UP000247612"/>
    </source>
</evidence>
<dbReference type="AlphaFoldDB" id="A0A318KC49"/>
<dbReference type="EMBL" id="QJKH01000025">
    <property type="protein sequence ID" value="PXX74144.1"/>
    <property type="molecule type" value="Genomic_DNA"/>
</dbReference>
<reference evidence="11" key="2">
    <citation type="submission" date="2022-03" db="EMBL/GenBank/DDBJ databases">
        <title>First case of bacteraemia caused by Dielma fastidiosa in a patient hospitalised with diverticulitis.</title>
        <authorList>
            <person name="Forman-Ankjaer B."/>
            <person name="Hvid-Jensen F."/>
            <person name="Kobel C.M."/>
            <person name="Greve T."/>
        </authorList>
    </citation>
    <scope>NUCLEOTIDE SEQUENCE</scope>
    <source>
        <strain evidence="11">AUH_DF_2021</strain>
    </source>
</reference>
<sequence length="433" mass="46495">MDKFTALLEKVLVPLADKLSQNKYLGAISTGFSYLLPITMIGAIFTLLANLQIAPYQAFVTATGLKTILAFAPTVTTDMLAVYAAYLIGKACAEKLGLEKDSTIIGAITLFVFLLMIPLGVSGKGADSGEIVSIAAALPTGYLGAAGLFSAMILGMIVPTIYNFFIKHNIILKMPEQVPPTISKSFSALIPAFVIAFIFCLVRFGFAHTSFGTMNDFIYTMLKTPLSHLSASPLTFIIFIIMCSLMWFFGLHGGMIVMPFLSMLYTTAGLENLEAYAAGTALPNIITKSCWSMYASLGGAGGTLGLCFIMFFFAKSARYKTLGKLALPSGLCGINEPITFGLPMVLNTIMIIPLILTPIITFLIAYFSMNIGLVPFTNGAEIPLGTPVILSGIVACGWQGAVLQVVLILVQICMYLPFFKILDKRAVAEEQGE</sequence>
<feature type="transmembrane region" description="Helical" evidence="9">
    <location>
        <begin position="344"/>
        <end position="368"/>
    </location>
</feature>
<dbReference type="InterPro" id="IPR004501">
    <property type="entry name" value="PTS_EIIC_3"/>
</dbReference>
<evidence type="ECO:0000256" key="7">
    <source>
        <dbReference type="ARBA" id="ARBA00023136"/>
    </source>
</evidence>
<comment type="function">
    <text evidence="8">The phosphoenolpyruvate-dependent sugar phosphotransferase system (PTS), a major carbohydrate active -transport system, catalyzes the phosphorylation of incoming sugar substrates concomitant with their translocation across the cell membrane.</text>
</comment>
<evidence type="ECO:0000256" key="2">
    <source>
        <dbReference type="ARBA" id="ARBA00022448"/>
    </source>
</evidence>